<evidence type="ECO:0000259" key="6">
    <source>
        <dbReference type="PROSITE" id="PS50862"/>
    </source>
</evidence>
<keyword evidence="2" id="KW-0436">Ligase</keyword>
<dbReference type="Proteomes" id="UP000198461">
    <property type="component" value="Unassembled WGS sequence"/>
</dbReference>
<dbReference type="PRINTS" id="PR00982">
    <property type="entry name" value="TRNASYNTHLYS"/>
</dbReference>
<dbReference type="InterPro" id="IPR004364">
    <property type="entry name" value="Aa-tRNA-synt_II"/>
</dbReference>
<sequence>MSPAPSDWRPSASLETLKKRAQLLEAVRAFFSTRGVLEVETPLLSAAAAPDVHLDSVPARLHRPGIGEETRWLPTSPEYPLKRLLCAGYGDVYALGKVFRDGDESRRHQPEFTLLEWYRLDYDLPQIMAETAELLQHLLQRGVPDFFTFDELFARFAGIQDPFSAPAEAFRAVLADRGIDIAGVAPHERGLWRQLVLTEVIEPQLAARELVFVYGYPAQEAALAALHPHDPHRALRFEVYWHGMELANGYEELRDAKIYRQRFEQWNAARAAAGKRPMPLDTHLLAALEASGGLPPASGVALGFDRLVMAATGAACIDAVIAFPVPRA</sequence>
<keyword evidence="7" id="KW-0030">Aminoacyl-tRNA synthetase</keyword>
<evidence type="ECO:0000313" key="8">
    <source>
        <dbReference type="Proteomes" id="UP000198461"/>
    </source>
</evidence>
<keyword evidence="3" id="KW-0547">Nucleotide-binding</keyword>
<dbReference type="NCBIfam" id="TIGR00462">
    <property type="entry name" value="genX"/>
    <property type="match status" value="1"/>
</dbReference>
<dbReference type="RefSeq" id="WP_074200695.1">
    <property type="nucleotide sequence ID" value="NZ_FSRE01000001.1"/>
</dbReference>
<dbReference type="Pfam" id="PF00152">
    <property type="entry name" value="tRNA-synt_2"/>
    <property type="match status" value="1"/>
</dbReference>
<name>A0A1N6DS45_9GAMM</name>
<dbReference type="FunFam" id="3.30.930.10:FF:000017">
    <property type="entry name" value="Elongation factor P--(R)-beta-lysine ligase"/>
    <property type="match status" value="1"/>
</dbReference>
<dbReference type="GO" id="GO:0005524">
    <property type="term" value="F:ATP binding"/>
    <property type="evidence" value="ECO:0007669"/>
    <property type="project" value="UniProtKB-KW"/>
</dbReference>
<dbReference type="STRING" id="364032.SAMN05443662_0379"/>
<keyword evidence="4" id="KW-0067">ATP-binding</keyword>
<evidence type="ECO:0000256" key="5">
    <source>
        <dbReference type="ARBA" id="ARBA00052794"/>
    </source>
</evidence>
<dbReference type="AlphaFoldDB" id="A0A1N6DS45"/>
<dbReference type="PROSITE" id="PS50862">
    <property type="entry name" value="AA_TRNA_LIGASE_II"/>
    <property type="match status" value="1"/>
</dbReference>
<protein>
    <submittedName>
        <fullName evidence="7">Lysyl-tRNA synthetase, class 2</fullName>
    </submittedName>
</protein>
<dbReference type="SUPFAM" id="SSF55681">
    <property type="entry name" value="Class II aaRS and biotin synthetases"/>
    <property type="match status" value="1"/>
</dbReference>
<gene>
    <name evidence="7" type="ORF">SAMN05443662_0379</name>
</gene>
<organism evidence="7 8">
    <name type="scientific">Sulfurivirga caldicuralii</name>
    <dbReference type="NCBI Taxonomy" id="364032"/>
    <lineage>
        <taxon>Bacteria</taxon>
        <taxon>Pseudomonadati</taxon>
        <taxon>Pseudomonadota</taxon>
        <taxon>Gammaproteobacteria</taxon>
        <taxon>Thiotrichales</taxon>
        <taxon>Piscirickettsiaceae</taxon>
        <taxon>Sulfurivirga</taxon>
    </lineage>
</organism>
<evidence type="ECO:0000313" key="7">
    <source>
        <dbReference type="EMBL" id="SIN73618.1"/>
    </source>
</evidence>
<feature type="domain" description="Aminoacyl-transfer RNA synthetases class-II family profile" evidence="6">
    <location>
        <begin position="23"/>
        <end position="324"/>
    </location>
</feature>
<dbReference type="InterPro" id="IPR004525">
    <property type="entry name" value="EpmA"/>
</dbReference>
<dbReference type="InterPro" id="IPR006195">
    <property type="entry name" value="aa-tRNA-synth_II"/>
</dbReference>
<dbReference type="NCBIfam" id="NF006828">
    <property type="entry name" value="PRK09350.1"/>
    <property type="match status" value="1"/>
</dbReference>
<comment type="catalytic activity">
    <reaction evidence="5">
        <text>D-beta-lysine + L-lysyl-[protein] + ATP = N(6)-((3R)-3,6-diaminohexanoyl)-L-lysyl-[protein] + AMP + diphosphate + H(+)</text>
        <dbReference type="Rhea" id="RHEA:83435"/>
        <dbReference type="Rhea" id="RHEA-COMP:9752"/>
        <dbReference type="Rhea" id="RHEA-COMP:20131"/>
        <dbReference type="ChEBI" id="CHEBI:15378"/>
        <dbReference type="ChEBI" id="CHEBI:29969"/>
        <dbReference type="ChEBI" id="CHEBI:30616"/>
        <dbReference type="ChEBI" id="CHEBI:33019"/>
        <dbReference type="ChEBI" id="CHEBI:84138"/>
        <dbReference type="ChEBI" id="CHEBI:156053"/>
        <dbReference type="ChEBI" id="CHEBI:456215"/>
    </reaction>
    <physiologicalReaction direction="left-to-right" evidence="5">
        <dbReference type="Rhea" id="RHEA:83436"/>
    </physiologicalReaction>
</comment>
<dbReference type="InterPro" id="IPR018149">
    <property type="entry name" value="Lys-tRNA-synth_II_C"/>
</dbReference>
<dbReference type="OrthoDB" id="9802326at2"/>
<proteinExistence type="predicted"/>
<accession>A0A1N6DS45</accession>
<evidence type="ECO:0000256" key="3">
    <source>
        <dbReference type="ARBA" id="ARBA00022741"/>
    </source>
</evidence>
<dbReference type="GO" id="GO:0004824">
    <property type="term" value="F:lysine-tRNA ligase activity"/>
    <property type="evidence" value="ECO:0007669"/>
    <property type="project" value="InterPro"/>
</dbReference>
<reference evidence="7 8" key="1">
    <citation type="submission" date="2016-11" db="EMBL/GenBank/DDBJ databases">
        <authorList>
            <person name="Jaros S."/>
            <person name="Januszkiewicz K."/>
            <person name="Wedrychowicz H."/>
        </authorList>
    </citation>
    <scope>NUCLEOTIDE SEQUENCE [LARGE SCALE GENOMIC DNA]</scope>
    <source>
        <strain evidence="7 8">DSM 17737</strain>
    </source>
</reference>
<comment type="subunit">
    <text evidence="1">Homodimer.</text>
</comment>
<dbReference type="EMBL" id="FSRE01000001">
    <property type="protein sequence ID" value="SIN73618.1"/>
    <property type="molecule type" value="Genomic_DNA"/>
</dbReference>
<dbReference type="PANTHER" id="PTHR42918:SF6">
    <property type="entry name" value="ELONGATION FACTOR P--(R)-BETA-LYSINE LIGASE"/>
    <property type="match status" value="1"/>
</dbReference>
<dbReference type="GO" id="GO:0006430">
    <property type="term" value="P:lysyl-tRNA aminoacylation"/>
    <property type="evidence" value="ECO:0007669"/>
    <property type="project" value="InterPro"/>
</dbReference>
<dbReference type="GO" id="GO:0005829">
    <property type="term" value="C:cytosol"/>
    <property type="evidence" value="ECO:0007669"/>
    <property type="project" value="TreeGrafter"/>
</dbReference>
<dbReference type="PANTHER" id="PTHR42918">
    <property type="entry name" value="LYSYL-TRNA SYNTHETASE"/>
    <property type="match status" value="1"/>
</dbReference>
<evidence type="ECO:0000256" key="4">
    <source>
        <dbReference type="ARBA" id="ARBA00022840"/>
    </source>
</evidence>
<dbReference type="GO" id="GO:0000049">
    <property type="term" value="F:tRNA binding"/>
    <property type="evidence" value="ECO:0007669"/>
    <property type="project" value="TreeGrafter"/>
</dbReference>
<evidence type="ECO:0000256" key="1">
    <source>
        <dbReference type="ARBA" id="ARBA00011738"/>
    </source>
</evidence>
<dbReference type="Gene3D" id="3.30.930.10">
    <property type="entry name" value="Bira Bifunctional Protein, Domain 2"/>
    <property type="match status" value="1"/>
</dbReference>
<evidence type="ECO:0000256" key="2">
    <source>
        <dbReference type="ARBA" id="ARBA00022598"/>
    </source>
</evidence>
<dbReference type="InterPro" id="IPR045864">
    <property type="entry name" value="aa-tRNA-synth_II/BPL/LPL"/>
</dbReference>
<keyword evidence="8" id="KW-1185">Reference proteome</keyword>